<keyword evidence="1" id="KW-1133">Transmembrane helix</keyword>
<feature type="transmembrane region" description="Helical" evidence="1">
    <location>
        <begin position="14"/>
        <end position="34"/>
    </location>
</feature>
<evidence type="ECO:0000313" key="2">
    <source>
        <dbReference type="EMBL" id="OKL54620.1"/>
    </source>
</evidence>
<keyword evidence="1" id="KW-0812">Transmembrane</keyword>
<accession>A0A1Q5Q4R5</accession>
<proteinExistence type="predicted"/>
<dbReference type="EMBL" id="MQVR01000011">
    <property type="protein sequence ID" value="OKL54620.1"/>
    <property type="molecule type" value="Genomic_DNA"/>
</dbReference>
<keyword evidence="3" id="KW-1185">Reference proteome</keyword>
<comment type="caution">
    <text evidence="2">The sequence shown here is derived from an EMBL/GenBank/DDBJ whole genome shotgun (WGS) entry which is preliminary data.</text>
</comment>
<feature type="transmembrane region" description="Helical" evidence="1">
    <location>
        <begin position="84"/>
        <end position="107"/>
    </location>
</feature>
<sequence>MSRSQDLTLNIGPAVPVVALIAFRPLAALAIGLLWGAPVWLLILTSVLSLAATGAWVPMLGLAFGALVDFLPARYVDGVLVSSLSWWASVAAIIVLAHALIISARLTERVGWRGQVEWRAIGSLARRSLPAQLFAQVLWGAASALPLLTDHAHRNLLIVGAVGLAGLAALIISRLRRTAS</sequence>
<evidence type="ECO:0000313" key="3">
    <source>
        <dbReference type="Proteomes" id="UP000185628"/>
    </source>
</evidence>
<evidence type="ECO:0000256" key="1">
    <source>
        <dbReference type="SAM" id="Phobius"/>
    </source>
</evidence>
<feature type="transmembrane region" description="Helical" evidence="1">
    <location>
        <begin position="41"/>
        <end position="64"/>
    </location>
</feature>
<reference evidence="3" key="1">
    <citation type="submission" date="2016-12" db="EMBL/GenBank/DDBJ databases">
        <authorList>
            <person name="Meng X."/>
        </authorList>
    </citation>
    <scope>NUCLEOTIDE SEQUENCE [LARGE SCALE GENOMIC DNA]</scope>
    <source>
        <strain evidence="3">DSM 19116</strain>
    </source>
</reference>
<feature type="transmembrane region" description="Helical" evidence="1">
    <location>
        <begin position="155"/>
        <end position="175"/>
    </location>
</feature>
<name>A0A1Q5Q4R5_9ACTO</name>
<dbReference type="OrthoDB" id="9939545at2"/>
<gene>
    <name evidence="2" type="ORF">BSZ39_03205</name>
</gene>
<dbReference type="AlphaFoldDB" id="A0A1Q5Q4R5"/>
<organism evidence="2 3">
    <name type="scientific">Bowdeniella nasicola</name>
    <dbReference type="NCBI Taxonomy" id="208480"/>
    <lineage>
        <taxon>Bacteria</taxon>
        <taxon>Bacillati</taxon>
        <taxon>Actinomycetota</taxon>
        <taxon>Actinomycetes</taxon>
        <taxon>Actinomycetales</taxon>
        <taxon>Actinomycetaceae</taxon>
        <taxon>Bowdeniella</taxon>
    </lineage>
</organism>
<dbReference type="RefSeq" id="WP_073715947.1">
    <property type="nucleotide sequence ID" value="NZ_MQVR01000011.1"/>
</dbReference>
<dbReference type="Proteomes" id="UP000185628">
    <property type="component" value="Unassembled WGS sequence"/>
</dbReference>
<keyword evidence="1" id="KW-0472">Membrane</keyword>
<protein>
    <submittedName>
        <fullName evidence="2">Uncharacterized protein</fullName>
    </submittedName>
</protein>